<accession>A0A8S9ZQ72</accession>
<protein>
    <recommendedName>
        <fullName evidence="1">Translation machinery-associated protein 7 homolog</fullName>
    </recommendedName>
    <alternativeName>
        <fullName evidence="2">Coiled-coil domain-containing protein 72 homolog</fullName>
    </alternativeName>
</protein>
<proteinExistence type="predicted"/>
<reference evidence="4" key="1">
    <citation type="journal article" date="2020" name="Ecol. Evol.">
        <title>Genome structure and content of the rice root-knot nematode (Meloidogyne graminicola).</title>
        <authorList>
            <person name="Phan N.T."/>
            <person name="Danchin E.G.J."/>
            <person name="Klopp C."/>
            <person name="Perfus-Barbeoch L."/>
            <person name="Kozlowski D.K."/>
            <person name="Koutsovoulos G.D."/>
            <person name="Lopez-Roques C."/>
            <person name="Bouchez O."/>
            <person name="Zahm M."/>
            <person name="Besnard G."/>
            <person name="Bellafiore S."/>
        </authorList>
    </citation>
    <scope>NUCLEOTIDE SEQUENCE</scope>
    <source>
        <strain evidence="4">VN-18</strain>
    </source>
</reference>
<organism evidence="4 5">
    <name type="scientific">Meloidogyne graminicola</name>
    <dbReference type="NCBI Taxonomy" id="189291"/>
    <lineage>
        <taxon>Eukaryota</taxon>
        <taxon>Metazoa</taxon>
        <taxon>Ecdysozoa</taxon>
        <taxon>Nematoda</taxon>
        <taxon>Chromadorea</taxon>
        <taxon>Rhabditida</taxon>
        <taxon>Tylenchina</taxon>
        <taxon>Tylenchomorpha</taxon>
        <taxon>Tylenchoidea</taxon>
        <taxon>Meloidogynidae</taxon>
        <taxon>Meloidogyninae</taxon>
        <taxon>Meloidogyne</taxon>
    </lineage>
</organism>
<dbReference type="InterPro" id="IPR015157">
    <property type="entry name" value="TMA7"/>
</dbReference>
<feature type="region of interest" description="Disordered" evidence="3">
    <location>
        <begin position="1"/>
        <end position="66"/>
    </location>
</feature>
<evidence type="ECO:0000256" key="3">
    <source>
        <dbReference type="SAM" id="MobiDB-lite"/>
    </source>
</evidence>
<name>A0A8S9ZQ72_9BILA</name>
<feature type="compositionally biased region" description="Basic and acidic residues" evidence="3">
    <location>
        <begin position="15"/>
        <end position="52"/>
    </location>
</feature>
<sequence>MSGRQGGKQKPLKKPKADEKQLTEDDIKFKQEQMEQQKKMKEMAEKAKDKKGLIGGGIKKSGKKLEKNNKHVEKRFLIIFFLK</sequence>
<dbReference type="PANTHER" id="PTHR28632">
    <property type="entry name" value="TRANSLATION MACHINERY-ASSOCIATED PROTEIN 7"/>
    <property type="match status" value="1"/>
</dbReference>
<evidence type="ECO:0000256" key="2">
    <source>
        <dbReference type="ARBA" id="ARBA00031894"/>
    </source>
</evidence>
<gene>
    <name evidence="4" type="ORF">Mgra_00005175</name>
</gene>
<evidence type="ECO:0000256" key="1">
    <source>
        <dbReference type="ARBA" id="ARBA00015581"/>
    </source>
</evidence>
<evidence type="ECO:0000313" key="5">
    <source>
        <dbReference type="Proteomes" id="UP000605970"/>
    </source>
</evidence>
<dbReference type="EMBL" id="JABEBT010000043">
    <property type="protein sequence ID" value="KAF7635353.1"/>
    <property type="molecule type" value="Genomic_DNA"/>
</dbReference>
<dbReference type="Pfam" id="PF09072">
    <property type="entry name" value="TMA7"/>
    <property type="match status" value="1"/>
</dbReference>
<dbReference type="Proteomes" id="UP000605970">
    <property type="component" value="Unassembled WGS sequence"/>
</dbReference>
<keyword evidence="5" id="KW-1185">Reference proteome</keyword>
<dbReference type="AlphaFoldDB" id="A0A8S9ZQ72"/>
<evidence type="ECO:0000313" key="4">
    <source>
        <dbReference type="EMBL" id="KAF7635353.1"/>
    </source>
</evidence>
<comment type="caution">
    <text evidence="4">The sequence shown here is derived from an EMBL/GenBank/DDBJ whole genome shotgun (WGS) entry which is preliminary data.</text>
</comment>